<dbReference type="PROSITE" id="PS51450">
    <property type="entry name" value="LRR"/>
    <property type="match status" value="3"/>
</dbReference>
<gene>
    <name evidence="4" type="ORF">CUNI_LOCUS18838</name>
</gene>
<name>A0A8S3ZZ20_9EUPU</name>
<dbReference type="InterPro" id="IPR001611">
    <property type="entry name" value="Leu-rich_rpt"/>
</dbReference>
<evidence type="ECO:0000313" key="5">
    <source>
        <dbReference type="Proteomes" id="UP000678393"/>
    </source>
</evidence>
<dbReference type="PANTHER" id="PTHR45712">
    <property type="entry name" value="AGAP008170-PA"/>
    <property type="match status" value="1"/>
</dbReference>
<sequence>MEHFCLVYLTLCSVFISILGDYCPYKAMFTDLPRALLQLNKLQHLTIADTQITNWDTDIVRHIGSTLQTLILINTSLTSWPTWVTLLPHLGTLELSYMQLRVPDDAFDNQINTMFSVNFENCNLTEIPSALSKLIHLQYLVLDNNNITKVTGLPNSPNLTTLTLDGNQISDAAQLSEGLRPVANSLTTLTLRENRLLSMPDLSAMVKLDSLDLTQNVISSIGNGKVPASLTVMDLENNYLPSLYFFMQTGVKLMILRFDHNSVLDIRDVDIPVSVSDMSVASNRIKQLTDASFPLNSQMGSLTLDFNPISKISLHAFSNLQSLVYMSMVGTQLTRLPLALGALASLRTVSFDQSAHLVCTCVEKDLQDWTSNVEINGDCGMTSVAYFFQFMSDQCPD</sequence>
<dbReference type="Pfam" id="PF12799">
    <property type="entry name" value="LRR_4"/>
    <property type="match status" value="1"/>
</dbReference>
<dbReference type="Pfam" id="PF13855">
    <property type="entry name" value="LRR_8"/>
    <property type="match status" value="1"/>
</dbReference>
<dbReference type="EMBL" id="CAJHNH020006057">
    <property type="protein sequence ID" value="CAG5133280.1"/>
    <property type="molecule type" value="Genomic_DNA"/>
</dbReference>
<keyword evidence="3" id="KW-0732">Signal</keyword>
<evidence type="ECO:0000256" key="3">
    <source>
        <dbReference type="SAM" id="SignalP"/>
    </source>
</evidence>
<protein>
    <recommendedName>
        <fullName evidence="6">Toll-like receptor 15</fullName>
    </recommendedName>
</protein>
<dbReference type="InterPro" id="IPR050333">
    <property type="entry name" value="SLRP"/>
</dbReference>
<comment type="caution">
    <text evidence="4">The sequence shown here is derived from an EMBL/GenBank/DDBJ whole genome shotgun (WGS) entry which is preliminary data.</text>
</comment>
<dbReference type="AlphaFoldDB" id="A0A8S3ZZ20"/>
<dbReference type="SUPFAM" id="SSF52047">
    <property type="entry name" value="RNI-like"/>
    <property type="match status" value="1"/>
</dbReference>
<evidence type="ECO:0000313" key="4">
    <source>
        <dbReference type="EMBL" id="CAG5133280.1"/>
    </source>
</evidence>
<proteinExistence type="predicted"/>
<feature type="chain" id="PRO_5035730033" description="Toll-like receptor 15" evidence="3">
    <location>
        <begin position="21"/>
        <end position="397"/>
    </location>
</feature>
<dbReference type="Proteomes" id="UP000678393">
    <property type="component" value="Unassembled WGS sequence"/>
</dbReference>
<accession>A0A8S3ZZ20</accession>
<keyword evidence="5" id="KW-1185">Reference proteome</keyword>
<organism evidence="4 5">
    <name type="scientific">Candidula unifasciata</name>
    <dbReference type="NCBI Taxonomy" id="100452"/>
    <lineage>
        <taxon>Eukaryota</taxon>
        <taxon>Metazoa</taxon>
        <taxon>Spiralia</taxon>
        <taxon>Lophotrochozoa</taxon>
        <taxon>Mollusca</taxon>
        <taxon>Gastropoda</taxon>
        <taxon>Heterobranchia</taxon>
        <taxon>Euthyneura</taxon>
        <taxon>Panpulmonata</taxon>
        <taxon>Eupulmonata</taxon>
        <taxon>Stylommatophora</taxon>
        <taxon>Helicina</taxon>
        <taxon>Helicoidea</taxon>
        <taxon>Geomitridae</taxon>
        <taxon>Candidula</taxon>
    </lineage>
</organism>
<evidence type="ECO:0000256" key="2">
    <source>
        <dbReference type="ARBA" id="ARBA00022737"/>
    </source>
</evidence>
<keyword evidence="2" id="KW-0677">Repeat</keyword>
<dbReference type="InterPro" id="IPR025875">
    <property type="entry name" value="Leu-rich_rpt_4"/>
</dbReference>
<keyword evidence="1" id="KW-0433">Leucine-rich repeat</keyword>
<evidence type="ECO:0008006" key="6">
    <source>
        <dbReference type="Google" id="ProtNLM"/>
    </source>
</evidence>
<dbReference type="GO" id="GO:0005615">
    <property type="term" value="C:extracellular space"/>
    <property type="evidence" value="ECO:0007669"/>
    <property type="project" value="TreeGrafter"/>
</dbReference>
<dbReference type="InterPro" id="IPR032675">
    <property type="entry name" value="LRR_dom_sf"/>
</dbReference>
<reference evidence="4" key="1">
    <citation type="submission" date="2021-04" db="EMBL/GenBank/DDBJ databases">
        <authorList>
            <consortium name="Molecular Ecology Group"/>
        </authorList>
    </citation>
    <scope>NUCLEOTIDE SEQUENCE</scope>
</reference>
<dbReference type="OrthoDB" id="10008953at2759"/>
<dbReference type="Gene3D" id="3.80.10.10">
    <property type="entry name" value="Ribonuclease Inhibitor"/>
    <property type="match status" value="3"/>
</dbReference>
<feature type="signal peptide" evidence="3">
    <location>
        <begin position="1"/>
        <end position="20"/>
    </location>
</feature>
<evidence type="ECO:0000256" key="1">
    <source>
        <dbReference type="ARBA" id="ARBA00022614"/>
    </source>
</evidence>
<dbReference type="PANTHER" id="PTHR45712:SF31">
    <property type="entry name" value="PODOCAN"/>
    <property type="match status" value="1"/>
</dbReference>